<dbReference type="Proteomes" id="UP000198287">
    <property type="component" value="Unassembled WGS sequence"/>
</dbReference>
<sequence>MAALKLSCASRATLLFVLFTLHTPSGSAGRIFARDHQDRWSLRSMRDAADVGWMSKTEKNDVLSPKDKSGEGREIWTTIDPTLKFLLAFMTLGESQLAHPPSFSLLHFLVLV</sequence>
<evidence type="ECO:0000256" key="1">
    <source>
        <dbReference type="SAM" id="SignalP"/>
    </source>
</evidence>
<evidence type="ECO:0000313" key="2">
    <source>
        <dbReference type="EMBL" id="OXA52431.1"/>
    </source>
</evidence>
<name>A0A226E6B2_FOLCA</name>
<gene>
    <name evidence="2" type="ORF">Fcan01_12293</name>
</gene>
<feature type="signal peptide" evidence="1">
    <location>
        <begin position="1"/>
        <end position="28"/>
    </location>
</feature>
<keyword evidence="3" id="KW-1185">Reference proteome</keyword>
<comment type="caution">
    <text evidence="2">The sequence shown here is derived from an EMBL/GenBank/DDBJ whole genome shotgun (WGS) entry which is preliminary data.</text>
</comment>
<dbReference type="AlphaFoldDB" id="A0A226E6B2"/>
<accession>A0A226E6B2</accession>
<organism evidence="2 3">
    <name type="scientific">Folsomia candida</name>
    <name type="common">Springtail</name>
    <dbReference type="NCBI Taxonomy" id="158441"/>
    <lineage>
        <taxon>Eukaryota</taxon>
        <taxon>Metazoa</taxon>
        <taxon>Ecdysozoa</taxon>
        <taxon>Arthropoda</taxon>
        <taxon>Hexapoda</taxon>
        <taxon>Collembola</taxon>
        <taxon>Entomobryomorpha</taxon>
        <taxon>Isotomoidea</taxon>
        <taxon>Isotomidae</taxon>
        <taxon>Proisotominae</taxon>
        <taxon>Folsomia</taxon>
    </lineage>
</organism>
<feature type="chain" id="PRO_5013325156" evidence="1">
    <location>
        <begin position="29"/>
        <end position="112"/>
    </location>
</feature>
<protein>
    <submittedName>
        <fullName evidence="2">Uncharacterized protein</fullName>
    </submittedName>
</protein>
<reference evidence="2 3" key="1">
    <citation type="submission" date="2015-12" db="EMBL/GenBank/DDBJ databases">
        <title>The genome of Folsomia candida.</title>
        <authorList>
            <person name="Faddeeva A."/>
            <person name="Derks M.F."/>
            <person name="Anvar Y."/>
            <person name="Smit S."/>
            <person name="Van Straalen N."/>
            <person name="Roelofs D."/>
        </authorList>
    </citation>
    <scope>NUCLEOTIDE SEQUENCE [LARGE SCALE GENOMIC DNA]</scope>
    <source>
        <strain evidence="2 3">VU population</strain>
        <tissue evidence="2">Whole body</tissue>
    </source>
</reference>
<evidence type="ECO:0000313" key="3">
    <source>
        <dbReference type="Proteomes" id="UP000198287"/>
    </source>
</evidence>
<proteinExistence type="predicted"/>
<keyword evidence="1" id="KW-0732">Signal</keyword>
<dbReference type="EMBL" id="LNIX01000006">
    <property type="protein sequence ID" value="OXA52431.1"/>
    <property type="molecule type" value="Genomic_DNA"/>
</dbReference>